<name>A0ABU6U3F6_9FABA</name>
<gene>
    <name evidence="2" type="ORF">PIB30_004343</name>
</gene>
<proteinExistence type="predicted"/>
<evidence type="ECO:0000313" key="3">
    <source>
        <dbReference type="Proteomes" id="UP001341840"/>
    </source>
</evidence>
<comment type="caution">
    <text evidence="2">The sequence shown here is derived from an EMBL/GenBank/DDBJ whole genome shotgun (WGS) entry which is preliminary data.</text>
</comment>
<dbReference type="EMBL" id="JASCZI010120837">
    <property type="protein sequence ID" value="MED6155324.1"/>
    <property type="molecule type" value="Genomic_DNA"/>
</dbReference>
<evidence type="ECO:0000313" key="2">
    <source>
        <dbReference type="EMBL" id="MED6155324.1"/>
    </source>
</evidence>
<dbReference type="Proteomes" id="UP001341840">
    <property type="component" value="Unassembled WGS sequence"/>
</dbReference>
<keyword evidence="3" id="KW-1185">Reference proteome</keyword>
<feature type="compositionally biased region" description="Basic residues" evidence="1">
    <location>
        <begin position="138"/>
        <end position="147"/>
    </location>
</feature>
<organism evidence="2 3">
    <name type="scientific">Stylosanthes scabra</name>
    <dbReference type="NCBI Taxonomy" id="79078"/>
    <lineage>
        <taxon>Eukaryota</taxon>
        <taxon>Viridiplantae</taxon>
        <taxon>Streptophyta</taxon>
        <taxon>Embryophyta</taxon>
        <taxon>Tracheophyta</taxon>
        <taxon>Spermatophyta</taxon>
        <taxon>Magnoliopsida</taxon>
        <taxon>eudicotyledons</taxon>
        <taxon>Gunneridae</taxon>
        <taxon>Pentapetalae</taxon>
        <taxon>rosids</taxon>
        <taxon>fabids</taxon>
        <taxon>Fabales</taxon>
        <taxon>Fabaceae</taxon>
        <taxon>Papilionoideae</taxon>
        <taxon>50 kb inversion clade</taxon>
        <taxon>dalbergioids sensu lato</taxon>
        <taxon>Dalbergieae</taxon>
        <taxon>Pterocarpus clade</taxon>
        <taxon>Stylosanthes</taxon>
    </lineage>
</organism>
<sequence>MPEGAVVEEADEEVEQVAVQTLPMVGRAVAGPLRCSPMVGRVVSKPISPRFQRTLQQIMSGDTVYGPYVDGSHGQMQVDLNEPASHPYQMFMTYAGTPPSAYMQEPYVVAPEVAPDPAPDDPAEHDRDGDDGTVPMGRGRRVHRRRGCGTGGHM</sequence>
<reference evidence="2 3" key="1">
    <citation type="journal article" date="2023" name="Plants (Basel)">
        <title>Bridging the Gap: Combining Genomics and Transcriptomics Approaches to Understand Stylosanthes scabra, an Orphan Legume from the Brazilian Caatinga.</title>
        <authorList>
            <person name="Ferreira-Neto J.R.C."/>
            <person name="da Silva M.D."/>
            <person name="Binneck E."/>
            <person name="de Melo N.F."/>
            <person name="da Silva R.H."/>
            <person name="de Melo A.L.T.M."/>
            <person name="Pandolfi V."/>
            <person name="Bustamante F.O."/>
            <person name="Brasileiro-Vidal A.C."/>
            <person name="Benko-Iseppon A.M."/>
        </authorList>
    </citation>
    <scope>NUCLEOTIDE SEQUENCE [LARGE SCALE GENOMIC DNA]</scope>
    <source>
        <tissue evidence="2">Leaves</tissue>
    </source>
</reference>
<evidence type="ECO:0000256" key="1">
    <source>
        <dbReference type="SAM" id="MobiDB-lite"/>
    </source>
</evidence>
<accession>A0ABU6U3F6</accession>
<feature type="region of interest" description="Disordered" evidence="1">
    <location>
        <begin position="112"/>
        <end position="154"/>
    </location>
</feature>
<protein>
    <submittedName>
        <fullName evidence="2">Uncharacterized protein</fullName>
    </submittedName>
</protein>